<comment type="caution">
    <text evidence="6">The sequence shown here is derived from an EMBL/GenBank/DDBJ whole genome shotgun (WGS) entry which is preliminary data.</text>
</comment>
<dbReference type="Proteomes" id="UP000317078">
    <property type="component" value="Unassembled WGS sequence"/>
</dbReference>
<keyword evidence="4" id="KW-0862">Zinc</keyword>
<dbReference type="Pfam" id="PF02633">
    <property type="entry name" value="Creatininase"/>
    <property type="match status" value="1"/>
</dbReference>
<sequence>MRQVRLEHLNTKLFEEGGFTAAIVPIGACESHGDHMPFGTDALTAHALAVRAAEQLASTVVLPPLNFGMSDHYRHKPICISLSSDTQVRVIKDMLLSLHHWGIERVVILNGHDGNIPCAEIAAREVKVAHPGMSLAILDWWVVVPHMLPKDLFEVWNGWGHAGEVETSIGLSLFPELMNMAEARGMVPKVDPLMKEIWTFDELTRHGATGAPGRATKEKGDRIVEAVVTYLVNYMTRFEAQGLRYDPSEA</sequence>
<evidence type="ECO:0000256" key="5">
    <source>
        <dbReference type="ARBA" id="ARBA00024029"/>
    </source>
</evidence>
<proteinExistence type="inferred from homology"/>
<dbReference type="Gene3D" id="3.40.50.10310">
    <property type="entry name" value="Creatininase"/>
    <property type="match status" value="1"/>
</dbReference>
<evidence type="ECO:0000256" key="1">
    <source>
        <dbReference type="ARBA" id="ARBA00001947"/>
    </source>
</evidence>
<evidence type="ECO:0000256" key="3">
    <source>
        <dbReference type="ARBA" id="ARBA00022801"/>
    </source>
</evidence>
<dbReference type="PANTHER" id="PTHR35005">
    <property type="entry name" value="3-DEHYDRO-SCYLLO-INOSOSE HYDROLASE"/>
    <property type="match status" value="1"/>
</dbReference>
<evidence type="ECO:0000256" key="4">
    <source>
        <dbReference type="ARBA" id="ARBA00022833"/>
    </source>
</evidence>
<organism evidence="6 7">
    <name type="scientific">Muricoccus nepalensis</name>
    <dbReference type="NCBI Taxonomy" id="1854500"/>
    <lineage>
        <taxon>Bacteria</taxon>
        <taxon>Pseudomonadati</taxon>
        <taxon>Pseudomonadota</taxon>
        <taxon>Alphaproteobacteria</taxon>
        <taxon>Acetobacterales</taxon>
        <taxon>Roseomonadaceae</taxon>
        <taxon>Muricoccus</taxon>
    </lineage>
</organism>
<comment type="cofactor">
    <cofactor evidence="1">
        <name>Zn(2+)</name>
        <dbReference type="ChEBI" id="CHEBI:29105"/>
    </cofactor>
</comment>
<evidence type="ECO:0000313" key="6">
    <source>
        <dbReference type="EMBL" id="TPG57512.1"/>
    </source>
</evidence>
<dbReference type="EMBL" id="RCZP01000008">
    <property type="protein sequence ID" value="TPG57512.1"/>
    <property type="molecule type" value="Genomic_DNA"/>
</dbReference>
<protein>
    <submittedName>
        <fullName evidence="6">Creatininase family protein</fullName>
    </submittedName>
</protein>
<comment type="similarity">
    <text evidence="5">Belongs to the creatininase superfamily.</text>
</comment>
<dbReference type="PANTHER" id="PTHR35005:SF1">
    <property type="entry name" value="2-AMINO-5-FORMYLAMINO-6-RIBOSYLAMINOPYRIMIDIN-4(3H)-ONE 5'-MONOPHOSPHATE DEFORMYLASE"/>
    <property type="match status" value="1"/>
</dbReference>
<dbReference type="RefSeq" id="WP_140883031.1">
    <property type="nucleotide sequence ID" value="NZ_RCZP01000008.1"/>
</dbReference>
<dbReference type="GO" id="GO:0046872">
    <property type="term" value="F:metal ion binding"/>
    <property type="evidence" value="ECO:0007669"/>
    <property type="project" value="UniProtKB-KW"/>
</dbReference>
<keyword evidence="2" id="KW-0479">Metal-binding</keyword>
<dbReference type="SUPFAM" id="SSF102215">
    <property type="entry name" value="Creatininase"/>
    <property type="match status" value="1"/>
</dbReference>
<evidence type="ECO:0000313" key="7">
    <source>
        <dbReference type="Proteomes" id="UP000317078"/>
    </source>
</evidence>
<dbReference type="InterPro" id="IPR003785">
    <property type="entry name" value="Creatininase/forma_Hydrolase"/>
</dbReference>
<dbReference type="OrthoDB" id="9801445at2"/>
<dbReference type="GO" id="GO:0009231">
    <property type="term" value="P:riboflavin biosynthetic process"/>
    <property type="evidence" value="ECO:0007669"/>
    <property type="project" value="TreeGrafter"/>
</dbReference>
<dbReference type="InterPro" id="IPR024087">
    <property type="entry name" value="Creatininase-like_sf"/>
</dbReference>
<gene>
    <name evidence="6" type="ORF">EAH89_11370</name>
</gene>
<accession>A0A502G7B8</accession>
<reference evidence="6 7" key="1">
    <citation type="journal article" date="2019" name="Environ. Microbiol.">
        <title>Species interactions and distinct microbial communities in high Arctic permafrost affected cryosols are associated with the CH4 and CO2 gas fluxes.</title>
        <authorList>
            <person name="Altshuler I."/>
            <person name="Hamel J."/>
            <person name="Turney S."/>
            <person name="Magnuson E."/>
            <person name="Levesque R."/>
            <person name="Greer C."/>
            <person name="Whyte L.G."/>
        </authorList>
    </citation>
    <scope>NUCLEOTIDE SEQUENCE [LARGE SCALE GENOMIC DNA]</scope>
    <source>
        <strain evidence="6 7">S9.3B</strain>
    </source>
</reference>
<evidence type="ECO:0000256" key="2">
    <source>
        <dbReference type="ARBA" id="ARBA00022723"/>
    </source>
</evidence>
<dbReference type="AlphaFoldDB" id="A0A502G7B8"/>
<keyword evidence="3" id="KW-0378">Hydrolase</keyword>
<keyword evidence="7" id="KW-1185">Reference proteome</keyword>
<dbReference type="GO" id="GO:0016811">
    <property type="term" value="F:hydrolase activity, acting on carbon-nitrogen (but not peptide) bonds, in linear amides"/>
    <property type="evidence" value="ECO:0007669"/>
    <property type="project" value="TreeGrafter"/>
</dbReference>
<name>A0A502G7B8_9PROT</name>